<keyword evidence="2" id="KW-0238">DNA-binding</keyword>
<dbReference type="Proteomes" id="UP000198677">
    <property type="component" value="Unassembled WGS sequence"/>
</dbReference>
<feature type="domain" description="HTH marR-type" evidence="1">
    <location>
        <begin position="6"/>
        <end position="139"/>
    </location>
</feature>
<evidence type="ECO:0000259" key="1">
    <source>
        <dbReference type="PROSITE" id="PS50995"/>
    </source>
</evidence>
<accession>A0A1H7UUE7</accession>
<name>A0A1H7UUE7_9NOCA</name>
<keyword evidence="3" id="KW-1185">Reference proteome</keyword>
<reference evidence="3" key="1">
    <citation type="submission" date="2016-10" db="EMBL/GenBank/DDBJ databases">
        <authorList>
            <person name="Varghese N."/>
            <person name="Submissions S."/>
        </authorList>
    </citation>
    <scope>NUCLEOTIDE SEQUENCE [LARGE SCALE GENOMIC DNA]</scope>
    <source>
        <strain evidence="3">DSM 44675</strain>
    </source>
</reference>
<dbReference type="PANTHER" id="PTHR33164:SF103">
    <property type="entry name" value="REGULATORY PROTEIN MARR"/>
    <property type="match status" value="1"/>
</dbReference>
<dbReference type="GO" id="GO:0003700">
    <property type="term" value="F:DNA-binding transcription factor activity"/>
    <property type="evidence" value="ECO:0007669"/>
    <property type="project" value="InterPro"/>
</dbReference>
<organism evidence="2 3">
    <name type="scientific">Rhodococcus maanshanensis</name>
    <dbReference type="NCBI Taxonomy" id="183556"/>
    <lineage>
        <taxon>Bacteria</taxon>
        <taxon>Bacillati</taxon>
        <taxon>Actinomycetota</taxon>
        <taxon>Actinomycetes</taxon>
        <taxon>Mycobacteriales</taxon>
        <taxon>Nocardiaceae</taxon>
        <taxon>Rhodococcus</taxon>
    </lineage>
</organism>
<dbReference type="PRINTS" id="PR00598">
    <property type="entry name" value="HTHMARR"/>
</dbReference>
<dbReference type="InterPro" id="IPR036390">
    <property type="entry name" value="WH_DNA-bd_sf"/>
</dbReference>
<dbReference type="RefSeq" id="WP_072753133.1">
    <property type="nucleotide sequence ID" value="NZ_FOAW01000019.1"/>
</dbReference>
<proteinExistence type="predicted"/>
<dbReference type="GO" id="GO:0006950">
    <property type="term" value="P:response to stress"/>
    <property type="evidence" value="ECO:0007669"/>
    <property type="project" value="TreeGrafter"/>
</dbReference>
<protein>
    <submittedName>
        <fullName evidence="2">DNA-binding transcriptional regulator, MarR family</fullName>
    </submittedName>
</protein>
<dbReference type="SUPFAM" id="SSF46785">
    <property type="entry name" value="Winged helix' DNA-binding domain"/>
    <property type="match status" value="1"/>
</dbReference>
<evidence type="ECO:0000313" key="2">
    <source>
        <dbReference type="EMBL" id="SEM00464.1"/>
    </source>
</evidence>
<sequence length="139" mass="16070">MDQRHPDTLRDLVMSSARALRRRWFVALEPWQLSPHEYRALHVIGRDTDRQPRLGDVAKALRIAPRSATEVVDRLEQRGLSERVPDAADRRATCVRLTEAGRRIIGELETARAADAEDFFAPLDEHDRAELRRILDKLR</sequence>
<dbReference type="EMBL" id="FOAW01000019">
    <property type="protein sequence ID" value="SEM00464.1"/>
    <property type="molecule type" value="Genomic_DNA"/>
</dbReference>
<dbReference type="PROSITE" id="PS50995">
    <property type="entry name" value="HTH_MARR_2"/>
    <property type="match status" value="1"/>
</dbReference>
<dbReference type="Pfam" id="PF12802">
    <property type="entry name" value="MarR_2"/>
    <property type="match status" value="1"/>
</dbReference>
<dbReference type="InterPro" id="IPR039422">
    <property type="entry name" value="MarR/SlyA-like"/>
</dbReference>
<dbReference type="PANTHER" id="PTHR33164">
    <property type="entry name" value="TRANSCRIPTIONAL REGULATOR, MARR FAMILY"/>
    <property type="match status" value="1"/>
</dbReference>
<dbReference type="SMART" id="SM00347">
    <property type="entry name" value="HTH_MARR"/>
    <property type="match status" value="1"/>
</dbReference>
<gene>
    <name evidence="2" type="ORF">SAMN05444583_11954</name>
</gene>
<evidence type="ECO:0000313" key="3">
    <source>
        <dbReference type="Proteomes" id="UP000198677"/>
    </source>
</evidence>
<dbReference type="Gene3D" id="1.10.10.10">
    <property type="entry name" value="Winged helix-like DNA-binding domain superfamily/Winged helix DNA-binding domain"/>
    <property type="match status" value="1"/>
</dbReference>
<dbReference type="InterPro" id="IPR036388">
    <property type="entry name" value="WH-like_DNA-bd_sf"/>
</dbReference>
<dbReference type="GO" id="GO:0003677">
    <property type="term" value="F:DNA binding"/>
    <property type="evidence" value="ECO:0007669"/>
    <property type="project" value="UniProtKB-KW"/>
</dbReference>
<dbReference type="AlphaFoldDB" id="A0A1H7UUE7"/>
<dbReference type="InterPro" id="IPR000835">
    <property type="entry name" value="HTH_MarR-typ"/>
</dbReference>
<dbReference type="OrthoDB" id="3216907at2"/>